<name>A0ABR0QH66_GOSAR</name>
<sequence>METKLGNRQMEQVRRKCGFVHGLEVDLEGYSGRWFAWERGNLSKTNIRERLDRGVANTRWISMFSEDEDNKQLTINYTKEEIEVVVFEMGPTKALGEDELPGLFYQKCWPIIGNKVTRFYQRLLDMESAFVSGRLISDNVLLAYEILNKLK</sequence>
<protein>
    <recommendedName>
        <fullName evidence="3">Reverse transcriptase</fullName>
    </recommendedName>
</protein>
<evidence type="ECO:0000313" key="1">
    <source>
        <dbReference type="EMBL" id="KAK5838267.1"/>
    </source>
</evidence>
<dbReference type="PANTHER" id="PTHR46890:SF48">
    <property type="entry name" value="RNA-DIRECTED DNA POLYMERASE"/>
    <property type="match status" value="1"/>
</dbReference>
<dbReference type="Proteomes" id="UP001358586">
    <property type="component" value="Chromosome 3"/>
</dbReference>
<organism evidence="1 2">
    <name type="scientific">Gossypium arboreum</name>
    <name type="common">Tree cotton</name>
    <name type="synonym">Gossypium nanking</name>
    <dbReference type="NCBI Taxonomy" id="29729"/>
    <lineage>
        <taxon>Eukaryota</taxon>
        <taxon>Viridiplantae</taxon>
        <taxon>Streptophyta</taxon>
        <taxon>Embryophyta</taxon>
        <taxon>Tracheophyta</taxon>
        <taxon>Spermatophyta</taxon>
        <taxon>Magnoliopsida</taxon>
        <taxon>eudicotyledons</taxon>
        <taxon>Gunneridae</taxon>
        <taxon>Pentapetalae</taxon>
        <taxon>rosids</taxon>
        <taxon>malvids</taxon>
        <taxon>Malvales</taxon>
        <taxon>Malvaceae</taxon>
        <taxon>Malvoideae</taxon>
        <taxon>Gossypium</taxon>
    </lineage>
</organism>
<gene>
    <name evidence="1" type="ORF">PVK06_006995</name>
</gene>
<evidence type="ECO:0008006" key="3">
    <source>
        <dbReference type="Google" id="ProtNLM"/>
    </source>
</evidence>
<keyword evidence="2" id="KW-1185">Reference proteome</keyword>
<evidence type="ECO:0000313" key="2">
    <source>
        <dbReference type="Proteomes" id="UP001358586"/>
    </source>
</evidence>
<reference evidence="1 2" key="1">
    <citation type="submission" date="2023-03" db="EMBL/GenBank/DDBJ databases">
        <title>WGS of Gossypium arboreum.</title>
        <authorList>
            <person name="Yu D."/>
        </authorList>
    </citation>
    <scope>NUCLEOTIDE SEQUENCE [LARGE SCALE GENOMIC DNA]</scope>
    <source>
        <tissue evidence="1">Leaf</tissue>
    </source>
</reference>
<comment type="caution">
    <text evidence="1">The sequence shown here is derived from an EMBL/GenBank/DDBJ whole genome shotgun (WGS) entry which is preliminary data.</text>
</comment>
<dbReference type="EMBL" id="JARKNE010000003">
    <property type="protein sequence ID" value="KAK5838267.1"/>
    <property type="molecule type" value="Genomic_DNA"/>
</dbReference>
<proteinExistence type="predicted"/>
<accession>A0ABR0QH66</accession>
<dbReference type="PANTHER" id="PTHR46890">
    <property type="entry name" value="NON-LTR RETROLELEMENT REVERSE TRANSCRIPTASE-LIKE PROTEIN-RELATED"/>
    <property type="match status" value="1"/>
</dbReference>
<dbReference type="InterPro" id="IPR052343">
    <property type="entry name" value="Retrotransposon-Effector_Assoc"/>
</dbReference>